<accession>A0A381PMA0</accession>
<dbReference type="Pfam" id="PF02361">
    <property type="entry name" value="CbiQ"/>
    <property type="match status" value="1"/>
</dbReference>
<dbReference type="AlphaFoldDB" id="A0A381PMA0"/>
<name>A0A381PMA0_9ZZZZ</name>
<evidence type="ECO:0000256" key="4">
    <source>
        <dbReference type="ARBA" id="ARBA00023136"/>
    </source>
</evidence>
<feature type="transmembrane region" description="Helical" evidence="5">
    <location>
        <begin position="200"/>
        <end position="220"/>
    </location>
</feature>
<sequence>MLSQTPVLLLLHVIVSFFIIFSIRKDWQEWKKRIIPFIKFFPLSGILFFGISFFVSDRLIPEIILDVSLATIRLMVLVNVMTAYTIQAKSQDIFIAMRSVWFAKGKPWKWVEDLFLFFDITIRFFPSFQEEWKRMEQSQKALAFKIEKDFFRRLKSIAMFIPDFIILNLNRADTLTTIVLMRGYGSVLPRSVYSFTPFQWSDGIIVLGMLACFMGIHSYVTV</sequence>
<dbReference type="GO" id="GO:0005886">
    <property type="term" value="C:plasma membrane"/>
    <property type="evidence" value="ECO:0007669"/>
    <property type="project" value="UniProtKB-ARBA"/>
</dbReference>
<keyword evidence="2 5" id="KW-0812">Transmembrane</keyword>
<proteinExistence type="predicted"/>
<protein>
    <recommendedName>
        <fullName evidence="7">Energy-coupling factor transporter transmembrane protein EcfT</fullName>
    </recommendedName>
</protein>
<feature type="transmembrane region" description="Helical" evidence="5">
    <location>
        <begin position="35"/>
        <end position="55"/>
    </location>
</feature>
<keyword evidence="3 5" id="KW-1133">Transmembrane helix</keyword>
<evidence type="ECO:0000256" key="5">
    <source>
        <dbReference type="SAM" id="Phobius"/>
    </source>
</evidence>
<dbReference type="CDD" id="cd16914">
    <property type="entry name" value="EcfT"/>
    <property type="match status" value="1"/>
</dbReference>
<gene>
    <name evidence="6" type="ORF">METZ01_LOCUS19447</name>
</gene>
<organism evidence="6">
    <name type="scientific">marine metagenome</name>
    <dbReference type="NCBI Taxonomy" id="408172"/>
    <lineage>
        <taxon>unclassified sequences</taxon>
        <taxon>metagenomes</taxon>
        <taxon>ecological metagenomes</taxon>
    </lineage>
</organism>
<dbReference type="EMBL" id="UINC01000988">
    <property type="protein sequence ID" value="SUZ66593.1"/>
    <property type="molecule type" value="Genomic_DNA"/>
</dbReference>
<evidence type="ECO:0000313" key="6">
    <source>
        <dbReference type="EMBL" id="SUZ66593.1"/>
    </source>
</evidence>
<feature type="transmembrane region" description="Helical" evidence="5">
    <location>
        <begin position="67"/>
        <end position="86"/>
    </location>
</feature>
<evidence type="ECO:0000256" key="1">
    <source>
        <dbReference type="ARBA" id="ARBA00004141"/>
    </source>
</evidence>
<keyword evidence="4 5" id="KW-0472">Membrane</keyword>
<feature type="transmembrane region" description="Helical" evidence="5">
    <location>
        <begin position="6"/>
        <end position="23"/>
    </location>
</feature>
<dbReference type="InterPro" id="IPR003339">
    <property type="entry name" value="ABC/ECF_trnsptr_transmembrane"/>
</dbReference>
<evidence type="ECO:0000256" key="3">
    <source>
        <dbReference type="ARBA" id="ARBA00022989"/>
    </source>
</evidence>
<evidence type="ECO:0008006" key="7">
    <source>
        <dbReference type="Google" id="ProtNLM"/>
    </source>
</evidence>
<comment type="subcellular location">
    <subcellularLocation>
        <location evidence="1">Membrane</location>
        <topology evidence="1">Multi-pass membrane protein</topology>
    </subcellularLocation>
</comment>
<reference evidence="6" key="1">
    <citation type="submission" date="2018-05" db="EMBL/GenBank/DDBJ databases">
        <authorList>
            <person name="Lanie J.A."/>
            <person name="Ng W.-L."/>
            <person name="Kazmierczak K.M."/>
            <person name="Andrzejewski T.M."/>
            <person name="Davidsen T.M."/>
            <person name="Wayne K.J."/>
            <person name="Tettelin H."/>
            <person name="Glass J.I."/>
            <person name="Rusch D."/>
            <person name="Podicherti R."/>
            <person name="Tsui H.-C.T."/>
            <person name="Winkler M.E."/>
        </authorList>
    </citation>
    <scope>NUCLEOTIDE SEQUENCE</scope>
</reference>
<evidence type="ECO:0000256" key="2">
    <source>
        <dbReference type="ARBA" id="ARBA00022692"/>
    </source>
</evidence>